<dbReference type="Proteomes" id="UP001568358">
    <property type="component" value="Unassembled WGS sequence"/>
</dbReference>
<dbReference type="RefSeq" id="WP_371151282.1">
    <property type="nucleotide sequence ID" value="NZ_JBFSOO010000022.1"/>
</dbReference>
<evidence type="ECO:0000256" key="4">
    <source>
        <dbReference type="PROSITE-ProRule" id="PRU00169"/>
    </source>
</evidence>
<feature type="domain" description="Histidine kinase" evidence="6">
    <location>
        <begin position="566"/>
        <end position="775"/>
    </location>
</feature>
<organism evidence="8 9">
    <name type="scientific">Halodesulfovibrio aestuarii</name>
    <dbReference type="NCBI Taxonomy" id="126333"/>
    <lineage>
        <taxon>Bacteria</taxon>
        <taxon>Pseudomonadati</taxon>
        <taxon>Thermodesulfobacteriota</taxon>
        <taxon>Desulfovibrionia</taxon>
        <taxon>Desulfovibrionales</taxon>
        <taxon>Desulfovibrionaceae</taxon>
        <taxon>Halodesulfovibrio</taxon>
    </lineage>
</organism>
<dbReference type="Pfam" id="PF00512">
    <property type="entry name" value="HisKA"/>
    <property type="match status" value="1"/>
</dbReference>
<accession>A0ABV4JWC3</accession>
<feature type="domain" description="Response regulatory" evidence="7">
    <location>
        <begin position="796"/>
        <end position="914"/>
    </location>
</feature>
<dbReference type="SMART" id="SM00387">
    <property type="entry name" value="HATPase_c"/>
    <property type="match status" value="1"/>
</dbReference>
<keyword evidence="5" id="KW-0472">Membrane</keyword>
<feature type="modified residue" description="4-aspartylphosphate" evidence="4">
    <location>
        <position position="846"/>
    </location>
</feature>
<dbReference type="PROSITE" id="PS50109">
    <property type="entry name" value="HIS_KIN"/>
    <property type="match status" value="1"/>
</dbReference>
<dbReference type="SMART" id="SM00388">
    <property type="entry name" value="HisKA"/>
    <property type="match status" value="1"/>
</dbReference>
<evidence type="ECO:0000313" key="9">
    <source>
        <dbReference type="Proteomes" id="UP001568358"/>
    </source>
</evidence>
<evidence type="ECO:0000259" key="6">
    <source>
        <dbReference type="PROSITE" id="PS50109"/>
    </source>
</evidence>
<dbReference type="PROSITE" id="PS50110">
    <property type="entry name" value="RESPONSE_REGULATORY"/>
    <property type="match status" value="1"/>
</dbReference>
<dbReference type="EC" id="2.7.13.3" evidence="2"/>
<keyword evidence="5" id="KW-1133">Transmembrane helix</keyword>
<dbReference type="SUPFAM" id="SSF47384">
    <property type="entry name" value="Homodimeric domain of signal transducing histidine kinase"/>
    <property type="match status" value="1"/>
</dbReference>
<dbReference type="Gene3D" id="1.10.287.130">
    <property type="match status" value="1"/>
</dbReference>
<evidence type="ECO:0000256" key="5">
    <source>
        <dbReference type="SAM" id="Phobius"/>
    </source>
</evidence>
<keyword evidence="5" id="KW-0812">Transmembrane</keyword>
<dbReference type="InterPro" id="IPR036097">
    <property type="entry name" value="HisK_dim/P_sf"/>
</dbReference>
<feature type="transmembrane region" description="Helical" evidence="5">
    <location>
        <begin position="353"/>
        <end position="375"/>
    </location>
</feature>
<dbReference type="InterPro" id="IPR004358">
    <property type="entry name" value="Sig_transdc_His_kin-like_C"/>
</dbReference>
<dbReference type="Gene3D" id="3.40.50.2300">
    <property type="match status" value="3"/>
</dbReference>
<dbReference type="CDD" id="cd00082">
    <property type="entry name" value="HisKA"/>
    <property type="match status" value="1"/>
</dbReference>
<reference evidence="8 9" key="1">
    <citation type="submission" date="2024-07" db="EMBL/GenBank/DDBJ databases">
        <title>Active virus-host system and metabolic interactions in a Lokiarchaeon culture.</title>
        <authorList>
            <person name="Ponce Toledo R.I."/>
            <person name="Rodrigues Oliveira T."/>
            <person name="Schleper C."/>
        </authorList>
    </citation>
    <scope>NUCLEOTIDE SEQUENCE [LARGE SCALE GENOMIC DNA]</scope>
    <source>
        <strain evidence="8 9">B35</strain>
    </source>
</reference>
<keyword evidence="3 4" id="KW-0597">Phosphoprotein</keyword>
<keyword evidence="9" id="KW-1185">Reference proteome</keyword>
<dbReference type="InterPro" id="IPR036890">
    <property type="entry name" value="HATPase_C_sf"/>
</dbReference>
<dbReference type="SMART" id="SM00448">
    <property type="entry name" value="REC"/>
    <property type="match status" value="1"/>
</dbReference>
<dbReference type="Gene3D" id="3.30.565.10">
    <property type="entry name" value="Histidine kinase-like ATPase, C-terminal domain"/>
    <property type="match status" value="1"/>
</dbReference>
<comment type="caution">
    <text evidence="8">The sequence shown here is derived from an EMBL/GenBank/DDBJ whole genome shotgun (WGS) entry which is preliminary data.</text>
</comment>
<sequence>MTYGRLTDLNRNFGSIVLLGTALLFLLLPRFSWALDTKPKNVLLLNSYHLGYLWNVGLLEGMHDVLNRSSIPLRIRYEFMDAKHYTSDAFAPELASLYRQKYADLKFDVIISSDNDSFNFLRRYRNQLFPDTPVVFCGVNNFQSSWLENFHQVTGIGEHFDLRGTMELALRLVPKAKYMVVVGGVDTSSRMNHHVVETLMPEFEDRVEFIDLYGLDPDVLAEKLQQVPRDSVLLYLAYYLTPNGTRLTVQESIDFVYQNSKLPMFTAWSYLLEDGMVGGKMLRGEDQGRTAAQLAMRILKGEKAEDIPVQKTAPTYYMFDYPMLKHFGISLGQLPEDSIVLNLDQSLFERYKWLVGGGCIFIFYQFAVIIGLLITNRKRKKAEQRLRHEESQLEILLEFSHMAKVQLSELLDYALPKIVHHMSAEAGLLFLHLHQSEEIQILFWENGTLHRISEKELDNLQYMTDLAAQSISMSGQISPSVWPGIHSPSGNQIVVSQVLEERASLMLAVSGCNKIFEDNELRDLSLFCIDLLKLIRLRLDEALRQDLENRLLHSHKLEALGTFTSSIAHDFNNILATIASCCEMAMDKIPVTMAIPRSDMRQALKASQRGKKLIRRLLDFSRREPNRVQQVSLCRLAEESLEMVSPLLPADFKVEADIKQTATILGDPDKLFLVIINLLTNSISAMSGKGVLRLQVGESPEEGVFLEVEDNGCGIEPDILDRIFDPFFTTRPKGEGTGLGLSVVDGIIRSHGGSISVKSIPGKGTCFRVVLPLATQALLEEKSNAPEALPMGGDEYLLVVDDDFDIARGMKHTLEKLGYCVTLASSANEALAEYGDGGLFSLVLTDYDMPGMSGLELAQALQTITPDLPVILVTGFDNRSLPADKSTLLAAGVRSIIHKPADSHLLARSIRALLDDTLRS</sequence>
<dbReference type="SUPFAM" id="SSF55874">
    <property type="entry name" value="ATPase domain of HSP90 chaperone/DNA topoisomerase II/histidine kinase"/>
    <property type="match status" value="1"/>
</dbReference>
<dbReference type="InterPro" id="IPR003594">
    <property type="entry name" value="HATPase_dom"/>
</dbReference>
<comment type="catalytic activity">
    <reaction evidence="1">
        <text>ATP + protein L-histidine = ADP + protein N-phospho-L-histidine.</text>
        <dbReference type="EC" id="2.7.13.3"/>
    </reaction>
</comment>
<protein>
    <recommendedName>
        <fullName evidence="2">histidine kinase</fullName>
        <ecNumber evidence="2">2.7.13.3</ecNumber>
    </recommendedName>
</protein>
<evidence type="ECO:0000256" key="2">
    <source>
        <dbReference type="ARBA" id="ARBA00012438"/>
    </source>
</evidence>
<dbReference type="InterPro" id="IPR011006">
    <property type="entry name" value="CheY-like_superfamily"/>
</dbReference>
<dbReference type="EMBL" id="JBFSOO010000022">
    <property type="protein sequence ID" value="MEZ6855055.1"/>
    <property type="molecule type" value="Genomic_DNA"/>
</dbReference>
<dbReference type="InterPro" id="IPR001789">
    <property type="entry name" value="Sig_transdc_resp-reg_receiver"/>
</dbReference>
<dbReference type="PANTHER" id="PTHR43065">
    <property type="entry name" value="SENSOR HISTIDINE KINASE"/>
    <property type="match status" value="1"/>
</dbReference>
<dbReference type="InterPro" id="IPR007487">
    <property type="entry name" value="ABC_transpt-TYRBP-like"/>
</dbReference>
<name>A0ABV4JWC3_9BACT</name>
<dbReference type="CDD" id="cd00156">
    <property type="entry name" value="REC"/>
    <property type="match status" value="1"/>
</dbReference>
<proteinExistence type="predicted"/>
<dbReference type="PRINTS" id="PR00344">
    <property type="entry name" value="BCTRLSENSOR"/>
</dbReference>
<evidence type="ECO:0000259" key="7">
    <source>
        <dbReference type="PROSITE" id="PS50110"/>
    </source>
</evidence>
<dbReference type="Pfam" id="PF00072">
    <property type="entry name" value="Response_reg"/>
    <property type="match status" value="1"/>
</dbReference>
<dbReference type="Pfam" id="PF02518">
    <property type="entry name" value="HATPase_c"/>
    <property type="match status" value="1"/>
</dbReference>
<dbReference type="InterPro" id="IPR003661">
    <property type="entry name" value="HisK_dim/P_dom"/>
</dbReference>
<dbReference type="PANTHER" id="PTHR43065:SF42">
    <property type="entry name" value="TWO-COMPONENT SENSOR PPRA"/>
    <property type="match status" value="1"/>
</dbReference>
<evidence type="ECO:0000256" key="1">
    <source>
        <dbReference type="ARBA" id="ARBA00000085"/>
    </source>
</evidence>
<gene>
    <name evidence="8" type="ORF">AB2Z07_16415</name>
</gene>
<dbReference type="InterPro" id="IPR005467">
    <property type="entry name" value="His_kinase_dom"/>
</dbReference>
<dbReference type="Pfam" id="PF04392">
    <property type="entry name" value="ABC_sub_bind"/>
    <property type="match status" value="1"/>
</dbReference>
<evidence type="ECO:0000313" key="8">
    <source>
        <dbReference type="EMBL" id="MEZ6855055.1"/>
    </source>
</evidence>
<evidence type="ECO:0000256" key="3">
    <source>
        <dbReference type="ARBA" id="ARBA00022553"/>
    </source>
</evidence>
<dbReference type="SUPFAM" id="SSF52172">
    <property type="entry name" value="CheY-like"/>
    <property type="match status" value="1"/>
</dbReference>